<evidence type="ECO:0000256" key="1">
    <source>
        <dbReference type="SAM" id="MobiDB-lite"/>
    </source>
</evidence>
<evidence type="ECO:0000313" key="3">
    <source>
        <dbReference type="Proteomes" id="UP001283361"/>
    </source>
</evidence>
<feature type="compositionally biased region" description="Basic and acidic residues" evidence="1">
    <location>
        <begin position="70"/>
        <end position="82"/>
    </location>
</feature>
<feature type="compositionally biased region" description="Polar residues" evidence="1">
    <location>
        <begin position="1"/>
        <end position="15"/>
    </location>
</feature>
<gene>
    <name evidence="2" type="ORF">RRG08_014499</name>
</gene>
<reference evidence="2" key="1">
    <citation type="journal article" date="2023" name="G3 (Bethesda)">
        <title>A reference genome for the long-term kleptoplast-retaining sea slug Elysia crispata morphotype clarki.</title>
        <authorList>
            <person name="Eastman K.E."/>
            <person name="Pendleton A.L."/>
            <person name="Shaikh M.A."/>
            <person name="Suttiyut T."/>
            <person name="Ogas R."/>
            <person name="Tomko P."/>
            <person name="Gavelis G."/>
            <person name="Widhalm J.R."/>
            <person name="Wisecaver J.H."/>
        </authorList>
    </citation>
    <scope>NUCLEOTIDE SEQUENCE</scope>
    <source>
        <strain evidence="2">ECLA1</strain>
    </source>
</reference>
<keyword evidence="3" id="KW-1185">Reference proteome</keyword>
<feature type="region of interest" description="Disordered" evidence="1">
    <location>
        <begin position="55"/>
        <end position="82"/>
    </location>
</feature>
<accession>A0AAE1AVA5</accession>
<dbReference type="Proteomes" id="UP001283361">
    <property type="component" value="Unassembled WGS sequence"/>
</dbReference>
<dbReference type="AlphaFoldDB" id="A0AAE1AVA5"/>
<evidence type="ECO:0000313" key="2">
    <source>
        <dbReference type="EMBL" id="KAK3794425.1"/>
    </source>
</evidence>
<name>A0AAE1AVA5_9GAST</name>
<feature type="region of interest" description="Disordered" evidence="1">
    <location>
        <begin position="1"/>
        <end position="29"/>
    </location>
</feature>
<sequence>MLSRKSCLSRSTAINRPQPAGKHMKPVAPSSHVCAKRGVLRARREGICKQLCSAADTERRRRGHAPATAAERRHSSSPETRKRMACLHAQDIRMSTPQRLLIGDQLDLV</sequence>
<organism evidence="2 3">
    <name type="scientific">Elysia crispata</name>
    <name type="common">lettuce slug</name>
    <dbReference type="NCBI Taxonomy" id="231223"/>
    <lineage>
        <taxon>Eukaryota</taxon>
        <taxon>Metazoa</taxon>
        <taxon>Spiralia</taxon>
        <taxon>Lophotrochozoa</taxon>
        <taxon>Mollusca</taxon>
        <taxon>Gastropoda</taxon>
        <taxon>Heterobranchia</taxon>
        <taxon>Euthyneura</taxon>
        <taxon>Panpulmonata</taxon>
        <taxon>Sacoglossa</taxon>
        <taxon>Placobranchoidea</taxon>
        <taxon>Plakobranchidae</taxon>
        <taxon>Elysia</taxon>
    </lineage>
</organism>
<protein>
    <submittedName>
        <fullName evidence="2">Uncharacterized protein</fullName>
    </submittedName>
</protein>
<proteinExistence type="predicted"/>
<dbReference type="EMBL" id="JAWDGP010001118">
    <property type="protein sequence ID" value="KAK3794425.1"/>
    <property type="molecule type" value="Genomic_DNA"/>
</dbReference>
<comment type="caution">
    <text evidence="2">The sequence shown here is derived from an EMBL/GenBank/DDBJ whole genome shotgun (WGS) entry which is preliminary data.</text>
</comment>